<evidence type="ECO:0000256" key="4">
    <source>
        <dbReference type="ARBA" id="ARBA00022989"/>
    </source>
</evidence>
<evidence type="ECO:0000256" key="1">
    <source>
        <dbReference type="ARBA" id="ARBA00004651"/>
    </source>
</evidence>
<keyword evidence="9" id="KW-0238">DNA-binding</keyword>
<dbReference type="GO" id="GO:0003677">
    <property type="term" value="F:DNA binding"/>
    <property type="evidence" value="ECO:0007669"/>
    <property type="project" value="UniProtKB-KW"/>
</dbReference>
<keyword evidence="2" id="KW-1003">Cell membrane</keyword>
<reference evidence="10 11" key="1">
    <citation type="submission" date="2019-10" db="EMBL/GenBank/DDBJ databases">
        <title>Evaluation of single-gene subtyping targets for Pseudomonas.</title>
        <authorList>
            <person name="Reichler S.J."/>
            <person name="Orsi R.H."/>
            <person name="Wiedmann M."/>
            <person name="Martin N.H."/>
            <person name="Murphy S.I."/>
        </authorList>
    </citation>
    <scope>NUCLEOTIDE SEQUENCE [LARGE SCALE GENOMIC DNA]</scope>
    <source>
        <strain evidence="8 11">FSL R10-0802</strain>
        <strain evidence="9 10">FSL R10-1594</strain>
    </source>
</reference>
<dbReference type="PANTHER" id="PTHR37937:SF1">
    <property type="entry name" value="CONJUGATIVE TRANSFER: DNA TRANSPORT"/>
    <property type="match status" value="1"/>
</dbReference>
<dbReference type="Pfam" id="PF10412">
    <property type="entry name" value="TrwB_AAD_bind"/>
    <property type="match status" value="1"/>
</dbReference>
<feature type="transmembrane region" description="Helical" evidence="6">
    <location>
        <begin position="12"/>
        <end position="32"/>
    </location>
</feature>
<name>A0A6G1W903_9PSED</name>
<keyword evidence="4 6" id="KW-1133">Transmembrane helix</keyword>
<evidence type="ECO:0000313" key="11">
    <source>
        <dbReference type="Proteomes" id="UP000713985"/>
    </source>
</evidence>
<accession>A0A6G1W903</accession>
<dbReference type="SUPFAM" id="SSF52540">
    <property type="entry name" value="P-loop containing nucleoside triphosphate hydrolases"/>
    <property type="match status" value="1"/>
</dbReference>
<evidence type="ECO:0000256" key="3">
    <source>
        <dbReference type="ARBA" id="ARBA00022692"/>
    </source>
</evidence>
<evidence type="ECO:0000313" key="10">
    <source>
        <dbReference type="Proteomes" id="UP000443000"/>
    </source>
</evidence>
<dbReference type="Proteomes" id="UP000443000">
    <property type="component" value="Unassembled WGS sequence"/>
</dbReference>
<dbReference type="Gene3D" id="3.40.50.300">
    <property type="entry name" value="P-loop containing nucleotide triphosphate hydrolases"/>
    <property type="match status" value="2"/>
</dbReference>
<dbReference type="CDD" id="cd01127">
    <property type="entry name" value="TrwB_TraG_TraD_VirD4"/>
    <property type="match status" value="1"/>
</dbReference>
<evidence type="ECO:0000256" key="6">
    <source>
        <dbReference type="SAM" id="Phobius"/>
    </source>
</evidence>
<dbReference type="InterPro" id="IPR019476">
    <property type="entry name" value="T4SS_TraD_DNA-bd"/>
</dbReference>
<dbReference type="AlphaFoldDB" id="A0A6G1W903"/>
<proteinExistence type="predicted"/>
<comment type="subcellular location">
    <subcellularLocation>
        <location evidence="1">Cell membrane</location>
        <topology evidence="1">Multi-pass membrane protein</topology>
    </subcellularLocation>
</comment>
<sequence>MHKQEVDSTTLMAAIALPIAGWAGGAYLAQMPFTPFPGAFRETLHQTLQNPIMAGCTVATSVVAGALVYYLNEYCDDGFRGERFIEHLRGSRMRNWHYVDSKVRRRNARTNRERRKSGMEKISPIMIGKVPMPLHLEDRNTMICASIGAGKSVSMESMIASALKRNDKMAVVDPNGTFYSKFSFKGDVILNPFDARSAGWTVFNEIKGVHDFDRMAKSIIPPQVDPGDEQWCAYARDVLADTMRKLKETNNPNQDTLVNLLVREDGDTIRAFLANTDSEGYFRDNAEKAIASIQFMMNKYIRPLRFMTKGSFSIHKWVTDPNAGNLFITWREDMRSTMQPLVAMWIDTICATILSYEPMTGKRLWLFLDELQSLGKLESFVPAATKGRKHGLRMVATLQDWSQLITSYGQTDAETVLSCFRNYVILAASNAQTSDKASEILGKQEVRRMRVSFSGGRSNRSPEIKLEPVVMDSEISNLKDLEAYLKFGEDFPITKIKLPYVHHKERAPGIVVAGLEAA</sequence>
<evidence type="ECO:0000259" key="7">
    <source>
        <dbReference type="Pfam" id="PF10412"/>
    </source>
</evidence>
<dbReference type="PANTHER" id="PTHR37937">
    <property type="entry name" value="CONJUGATIVE TRANSFER: DNA TRANSPORT"/>
    <property type="match status" value="1"/>
</dbReference>
<comment type="caution">
    <text evidence="9">The sequence shown here is derived from an EMBL/GenBank/DDBJ whole genome shotgun (WGS) entry which is preliminary data.</text>
</comment>
<organism evidence="9 10">
    <name type="scientific">Pseudomonas helleri</name>
    <dbReference type="NCBI Taxonomy" id="1608996"/>
    <lineage>
        <taxon>Bacteria</taxon>
        <taxon>Pseudomonadati</taxon>
        <taxon>Pseudomonadota</taxon>
        <taxon>Gammaproteobacteria</taxon>
        <taxon>Pseudomonadales</taxon>
        <taxon>Pseudomonadaceae</taxon>
        <taxon>Pseudomonas</taxon>
    </lineage>
</organism>
<evidence type="ECO:0000256" key="5">
    <source>
        <dbReference type="ARBA" id="ARBA00023136"/>
    </source>
</evidence>
<protein>
    <submittedName>
        <fullName evidence="9">Type IV secretion system DNA-binding domain-containing protein</fullName>
    </submittedName>
</protein>
<evidence type="ECO:0000313" key="9">
    <source>
        <dbReference type="EMBL" id="MQU18934.1"/>
    </source>
</evidence>
<dbReference type="OrthoDB" id="9803543at2"/>
<keyword evidence="11" id="KW-1185">Reference proteome</keyword>
<keyword evidence="3 6" id="KW-0812">Transmembrane</keyword>
<dbReference type="Proteomes" id="UP000713985">
    <property type="component" value="Unassembled WGS sequence"/>
</dbReference>
<feature type="domain" description="Type IV secretion system coupling protein TraD DNA-binding" evidence="7">
    <location>
        <begin position="125"/>
        <end position="499"/>
    </location>
</feature>
<evidence type="ECO:0000313" key="8">
    <source>
        <dbReference type="EMBL" id="MQT27546.1"/>
    </source>
</evidence>
<dbReference type="InterPro" id="IPR027417">
    <property type="entry name" value="P-loop_NTPase"/>
</dbReference>
<dbReference type="RefSeq" id="WP_095025970.1">
    <property type="nucleotide sequence ID" value="NZ_WIVT01000038.1"/>
</dbReference>
<keyword evidence="5 6" id="KW-0472">Membrane</keyword>
<dbReference type="GO" id="GO:0005886">
    <property type="term" value="C:plasma membrane"/>
    <property type="evidence" value="ECO:0007669"/>
    <property type="project" value="UniProtKB-SubCell"/>
</dbReference>
<dbReference type="EMBL" id="WIWP01000036">
    <property type="protein sequence ID" value="MQT27546.1"/>
    <property type="molecule type" value="Genomic_DNA"/>
</dbReference>
<dbReference type="InterPro" id="IPR051539">
    <property type="entry name" value="T4SS-coupling_protein"/>
</dbReference>
<dbReference type="EMBL" id="WIVT01000038">
    <property type="protein sequence ID" value="MQU18934.1"/>
    <property type="molecule type" value="Genomic_DNA"/>
</dbReference>
<evidence type="ECO:0000256" key="2">
    <source>
        <dbReference type="ARBA" id="ARBA00022475"/>
    </source>
</evidence>
<gene>
    <name evidence="9" type="ORF">GHN41_21145</name>
    <name evidence="8" type="ORF">GHN94_17175</name>
</gene>